<dbReference type="Proteomes" id="UP000240538">
    <property type="component" value="Segment"/>
</dbReference>
<sequence>MYNLSRGEALLLMHKGYKITHKYFSDEEYFYMEGPFIMSEDGFDFTELFYVRTMYKEGWAIKE</sequence>
<accession>A0A2I6PF53</accession>
<gene>
    <name evidence="1" type="ORF">phiP43_005</name>
</gene>
<evidence type="ECO:0000313" key="2">
    <source>
        <dbReference type="Proteomes" id="UP000240538"/>
    </source>
</evidence>
<reference evidence="1 2" key="1">
    <citation type="submission" date="2017-12" db="EMBL/GenBank/DDBJ databases">
        <title>Complete genome sequence and characterization of bacteriophage phiP4-3 infecting Proteus pennea.</title>
        <authorList>
            <person name="He Y."/>
            <person name="Yang H."/>
        </authorList>
    </citation>
    <scope>NUCLEOTIDE SEQUENCE [LARGE SCALE GENOMIC DNA]</scope>
</reference>
<evidence type="ECO:0000313" key="1">
    <source>
        <dbReference type="EMBL" id="AUM58361.1"/>
    </source>
</evidence>
<dbReference type="EMBL" id="MG696114">
    <property type="protein sequence ID" value="AUM58361.1"/>
    <property type="molecule type" value="Genomic_DNA"/>
</dbReference>
<organism evidence="1 2">
    <name type="scientific">Proteus phage phiP4-3</name>
    <dbReference type="NCBI Taxonomy" id="2065203"/>
    <lineage>
        <taxon>Viruses</taxon>
        <taxon>Duplodnaviria</taxon>
        <taxon>Heunggongvirae</taxon>
        <taxon>Uroviricota</taxon>
        <taxon>Caudoviricetes</taxon>
        <taxon>Pantevenvirales</taxon>
        <taxon>Straboviridae</taxon>
        <taxon>Bragavirus</taxon>
        <taxon>Bragavirus p43</taxon>
    </lineage>
</organism>
<proteinExistence type="predicted"/>
<protein>
    <submittedName>
        <fullName evidence="1">Uncharacterized protein</fullName>
    </submittedName>
</protein>
<name>A0A2I6PF53_9CAUD</name>
<keyword evidence="2" id="KW-1185">Reference proteome</keyword>